<dbReference type="EMBL" id="CM045771">
    <property type="protein sequence ID" value="KAI7989774.1"/>
    <property type="molecule type" value="Genomic_DNA"/>
</dbReference>
<protein>
    <submittedName>
        <fullName evidence="1">Methanol O-anthraniloyltransferase</fullName>
    </submittedName>
</protein>
<reference evidence="1 2" key="1">
    <citation type="journal article" date="2022" name="Plant J.">
        <title>Chromosome-level genome of Camellia lanceoleosa provides a valuable resource for understanding genome evolution and self-incompatibility.</title>
        <authorList>
            <person name="Gong W."/>
            <person name="Xiao S."/>
            <person name="Wang L."/>
            <person name="Liao Z."/>
            <person name="Chang Y."/>
            <person name="Mo W."/>
            <person name="Hu G."/>
            <person name="Li W."/>
            <person name="Zhao G."/>
            <person name="Zhu H."/>
            <person name="Hu X."/>
            <person name="Ji K."/>
            <person name="Xiang X."/>
            <person name="Song Q."/>
            <person name="Yuan D."/>
            <person name="Jin S."/>
            <person name="Zhang L."/>
        </authorList>
    </citation>
    <scope>NUCLEOTIDE SEQUENCE [LARGE SCALE GENOMIC DNA]</scope>
    <source>
        <strain evidence="1">SQ_2022a</strain>
    </source>
</reference>
<evidence type="ECO:0000313" key="1">
    <source>
        <dbReference type="EMBL" id="KAI7989774.1"/>
    </source>
</evidence>
<organism evidence="1 2">
    <name type="scientific">Camellia lanceoleosa</name>
    <dbReference type="NCBI Taxonomy" id="1840588"/>
    <lineage>
        <taxon>Eukaryota</taxon>
        <taxon>Viridiplantae</taxon>
        <taxon>Streptophyta</taxon>
        <taxon>Embryophyta</taxon>
        <taxon>Tracheophyta</taxon>
        <taxon>Spermatophyta</taxon>
        <taxon>Magnoliopsida</taxon>
        <taxon>eudicotyledons</taxon>
        <taxon>Gunneridae</taxon>
        <taxon>Pentapetalae</taxon>
        <taxon>asterids</taxon>
        <taxon>Ericales</taxon>
        <taxon>Theaceae</taxon>
        <taxon>Camellia</taxon>
    </lineage>
</organism>
<keyword evidence="2" id="KW-1185">Reference proteome</keyword>
<comment type="caution">
    <text evidence="1">The sequence shown here is derived from an EMBL/GenBank/DDBJ whole genome shotgun (WGS) entry which is preliminary data.</text>
</comment>
<evidence type="ECO:0000313" key="2">
    <source>
        <dbReference type="Proteomes" id="UP001060215"/>
    </source>
</evidence>
<dbReference type="Proteomes" id="UP001060215">
    <property type="component" value="Chromosome 14"/>
</dbReference>
<proteinExistence type="predicted"/>
<gene>
    <name evidence="1" type="ORF">LOK49_LG13G02103</name>
</gene>
<name>A0ACC0FMM6_9ERIC</name>
<sequence length="150" mass="15954">MVDVRGKPGLNLPPSCYGNSSVSLAAVSNTEILCKNPLKYAAELVKKAEALVTEKYIRSVADFLVVKGRPPYSRSWNFIVSDTTCADFGEVDFGWGKPVYGGPVSGTSFSSPYALFRNGDGEDGIVVAYMFACGCYGKVQGGALENDSGD</sequence>
<accession>A0ACC0FMM6</accession>